<evidence type="ECO:0000256" key="4">
    <source>
        <dbReference type="ARBA" id="ARBA00022827"/>
    </source>
</evidence>
<dbReference type="InterPro" id="IPR009075">
    <property type="entry name" value="AcylCo_DH/oxidase_C"/>
</dbReference>
<dbReference type="GO" id="GO:0003995">
    <property type="term" value="F:acyl-CoA dehydrogenase activity"/>
    <property type="evidence" value="ECO:0007669"/>
    <property type="project" value="TreeGrafter"/>
</dbReference>
<feature type="domain" description="Acyl-CoA dehydrogenase/oxidase N-terminal" evidence="6">
    <location>
        <begin position="7"/>
        <end position="121"/>
    </location>
</feature>
<dbReference type="Pfam" id="PF00441">
    <property type="entry name" value="Acyl-CoA_dh_1"/>
    <property type="match status" value="1"/>
</dbReference>
<comment type="similarity">
    <text evidence="2">Belongs to the acyl-CoA dehydrogenase family.</text>
</comment>
<dbReference type="InterPro" id="IPR046373">
    <property type="entry name" value="Acyl-CoA_Oxase/DH_mid-dom_sf"/>
</dbReference>
<dbReference type="CDD" id="cd00567">
    <property type="entry name" value="ACAD"/>
    <property type="match status" value="1"/>
</dbReference>
<dbReference type="InterPro" id="IPR009100">
    <property type="entry name" value="AcylCoA_DH/oxidase_NM_dom_sf"/>
</dbReference>
<reference evidence="8" key="1">
    <citation type="submission" date="2019-04" db="EMBL/GenBank/DDBJ databases">
        <title>Friends and foes A comparative genomics studyof 23 Aspergillus species from section Flavi.</title>
        <authorList>
            <consortium name="DOE Joint Genome Institute"/>
            <person name="Kjaerbolling I."/>
            <person name="Vesth T."/>
            <person name="Frisvad J.C."/>
            <person name="Nybo J.L."/>
            <person name="Theobald S."/>
            <person name="Kildgaard S."/>
            <person name="Isbrandt T."/>
            <person name="Kuo A."/>
            <person name="Sato A."/>
            <person name="Lyhne E.K."/>
            <person name="Kogle M.E."/>
            <person name="Wiebenga A."/>
            <person name="Kun R.S."/>
            <person name="Lubbers R.J."/>
            <person name="Makela M.R."/>
            <person name="Barry K."/>
            <person name="Chovatia M."/>
            <person name="Clum A."/>
            <person name="Daum C."/>
            <person name="Haridas S."/>
            <person name="He G."/>
            <person name="LaButti K."/>
            <person name="Lipzen A."/>
            <person name="Mondo S."/>
            <person name="Riley R."/>
            <person name="Salamov A."/>
            <person name="Simmons B.A."/>
            <person name="Magnuson J.K."/>
            <person name="Henrissat B."/>
            <person name="Mortensen U.H."/>
            <person name="Larsen T.O."/>
            <person name="Devries R.P."/>
            <person name="Grigoriev I.V."/>
            <person name="Machida M."/>
            <person name="Baker S.E."/>
            <person name="Andersen M.R."/>
        </authorList>
    </citation>
    <scope>NUCLEOTIDE SEQUENCE [LARGE SCALE GENOMIC DNA]</scope>
    <source>
        <strain evidence="8">CBS 553.77</strain>
    </source>
</reference>
<dbReference type="OrthoDB" id="10016597at2759"/>
<dbReference type="InterPro" id="IPR037069">
    <property type="entry name" value="AcylCoA_DH/ox_N_sf"/>
</dbReference>
<dbReference type="SUPFAM" id="SSF47203">
    <property type="entry name" value="Acyl-CoA dehydrogenase C-terminal domain-like"/>
    <property type="match status" value="1"/>
</dbReference>
<dbReference type="InterPro" id="IPR013786">
    <property type="entry name" value="AcylCoA_DH/ox_N"/>
</dbReference>
<dbReference type="SUPFAM" id="SSF56645">
    <property type="entry name" value="Acyl-CoA dehydrogenase NM domain-like"/>
    <property type="match status" value="1"/>
</dbReference>
<dbReference type="Gene3D" id="1.10.540.10">
    <property type="entry name" value="Acyl-CoA dehydrogenase/oxidase, N-terminal domain"/>
    <property type="match status" value="1"/>
</dbReference>
<proteinExistence type="inferred from homology"/>
<gene>
    <name evidence="7" type="ORF">BDV28DRAFT_159525</name>
</gene>
<dbReference type="AlphaFoldDB" id="A0A5N6Z3K4"/>
<dbReference type="Proteomes" id="UP000327118">
    <property type="component" value="Unassembled WGS sequence"/>
</dbReference>
<dbReference type="GO" id="GO:0033539">
    <property type="term" value="P:fatty acid beta-oxidation using acyl-CoA dehydrogenase"/>
    <property type="evidence" value="ECO:0007669"/>
    <property type="project" value="TreeGrafter"/>
</dbReference>
<dbReference type="Gene3D" id="2.40.110.10">
    <property type="entry name" value="Butyryl-CoA Dehydrogenase, subunit A, domain 2"/>
    <property type="match status" value="1"/>
</dbReference>
<evidence type="ECO:0000256" key="3">
    <source>
        <dbReference type="ARBA" id="ARBA00022630"/>
    </source>
</evidence>
<keyword evidence="8" id="KW-1185">Reference proteome</keyword>
<keyword evidence="4" id="KW-0274">FAD</keyword>
<sequence>MIDFTLTETQTQIRAHAHSLAKEHLANARPSYETLPTTQARLQATKPLYEHLVKAGFTQAQVPTEYNGLGYSLMDMALVAEELYAADVNVALTLLATGLGLSPLLIGGTEAQKKRFLGPFTERTGAPLASLVHSEPGGTANYATAGLRTTARREGGGWVVNGEKLWATNCAGWDDRGADLQCVTCREETDGRTMIVLVTREDVAANAPGAYEVLAHPETVGHRAVSGPHVRFREFVAREVIADVGAGVDVINAAFTASGALVGALGVAIMRRCFEMTLAFAKTETRNGCEAIINKQSVADLLIQMKTRCEAGRALTWKACASFPRLAEAAETAHLAKVFCSENAVQCVVEGINAVGIQAYQMRSQYGLLLNDAVCLPIFDGGNVGVRRRRIEAIFKADGYEPWASTFGSQ</sequence>
<dbReference type="InterPro" id="IPR036250">
    <property type="entry name" value="AcylCo_DH-like_C"/>
</dbReference>
<evidence type="ECO:0000259" key="6">
    <source>
        <dbReference type="Pfam" id="PF02771"/>
    </source>
</evidence>
<protein>
    <submittedName>
        <fullName evidence="7">Putative acyl-CoA dehydrogenase</fullName>
    </submittedName>
</protein>
<accession>A0A5N6Z3K4</accession>
<dbReference type="PANTHER" id="PTHR43884">
    <property type="entry name" value="ACYL-COA DEHYDROGENASE"/>
    <property type="match status" value="1"/>
</dbReference>
<evidence type="ECO:0000313" key="8">
    <source>
        <dbReference type="Proteomes" id="UP000327118"/>
    </source>
</evidence>
<dbReference type="EMBL" id="ML739218">
    <property type="protein sequence ID" value="KAE8350560.1"/>
    <property type="molecule type" value="Genomic_DNA"/>
</dbReference>
<evidence type="ECO:0000313" key="7">
    <source>
        <dbReference type="EMBL" id="KAE8350560.1"/>
    </source>
</evidence>
<comment type="cofactor">
    <cofactor evidence="1">
        <name>FAD</name>
        <dbReference type="ChEBI" id="CHEBI:57692"/>
    </cofactor>
</comment>
<organism evidence="7 8">
    <name type="scientific">Aspergillus coremiiformis</name>
    <dbReference type="NCBI Taxonomy" id="138285"/>
    <lineage>
        <taxon>Eukaryota</taxon>
        <taxon>Fungi</taxon>
        <taxon>Dikarya</taxon>
        <taxon>Ascomycota</taxon>
        <taxon>Pezizomycotina</taxon>
        <taxon>Eurotiomycetes</taxon>
        <taxon>Eurotiomycetidae</taxon>
        <taxon>Eurotiales</taxon>
        <taxon>Aspergillaceae</taxon>
        <taxon>Aspergillus</taxon>
        <taxon>Aspergillus subgen. Circumdati</taxon>
    </lineage>
</organism>
<evidence type="ECO:0000256" key="2">
    <source>
        <dbReference type="ARBA" id="ARBA00009347"/>
    </source>
</evidence>
<dbReference type="GO" id="GO:0050660">
    <property type="term" value="F:flavin adenine dinucleotide binding"/>
    <property type="evidence" value="ECO:0007669"/>
    <property type="project" value="InterPro"/>
</dbReference>
<name>A0A5N6Z3K4_9EURO</name>
<dbReference type="PANTHER" id="PTHR43884:SF12">
    <property type="entry name" value="ISOVALERYL-COA DEHYDROGENASE, MITOCHONDRIAL-RELATED"/>
    <property type="match status" value="1"/>
</dbReference>
<dbReference type="Gene3D" id="1.20.140.10">
    <property type="entry name" value="Butyryl-CoA Dehydrogenase, subunit A, domain 3"/>
    <property type="match status" value="1"/>
</dbReference>
<dbReference type="Pfam" id="PF02771">
    <property type="entry name" value="Acyl-CoA_dh_N"/>
    <property type="match status" value="1"/>
</dbReference>
<dbReference type="GO" id="GO:0046359">
    <property type="term" value="P:butyrate catabolic process"/>
    <property type="evidence" value="ECO:0007669"/>
    <property type="project" value="TreeGrafter"/>
</dbReference>
<keyword evidence="3" id="KW-0285">Flavoprotein</keyword>
<feature type="domain" description="Acyl-CoA dehydrogenase/oxidase C-terminal" evidence="5">
    <location>
        <begin position="245"/>
        <end position="389"/>
    </location>
</feature>
<evidence type="ECO:0000256" key="1">
    <source>
        <dbReference type="ARBA" id="ARBA00001974"/>
    </source>
</evidence>
<evidence type="ECO:0000259" key="5">
    <source>
        <dbReference type="Pfam" id="PF00441"/>
    </source>
</evidence>